<feature type="transmembrane region" description="Helical" evidence="1">
    <location>
        <begin position="61"/>
        <end position="82"/>
    </location>
</feature>
<gene>
    <name evidence="2" type="ORF">LSINAPIS_LOCUS1578</name>
</gene>
<keyword evidence="1" id="KW-1133">Transmembrane helix</keyword>
<dbReference type="GO" id="GO:0042734">
    <property type="term" value="C:presynaptic membrane"/>
    <property type="evidence" value="ECO:0007669"/>
    <property type="project" value="TreeGrafter"/>
</dbReference>
<dbReference type="PANTHER" id="PTHR35270:SF2">
    <property type="entry name" value="FUSELESS, ISOFORM A"/>
    <property type="match status" value="1"/>
</dbReference>
<evidence type="ECO:0000256" key="1">
    <source>
        <dbReference type="SAM" id="Phobius"/>
    </source>
</evidence>
<evidence type="ECO:0000313" key="2">
    <source>
        <dbReference type="EMBL" id="VVC88141.1"/>
    </source>
</evidence>
<dbReference type="GO" id="GO:0007270">
    <property type="term" value="P:neuron-neuron synaptic transmission"/>
    <property type="evidence" value="ECO:0007669"/>
    <property type="project" value="TreeGrafter"/>
</dbReference>
<organism evidence="2 3">
    <name type="scientific">Leptidea sinapis</name>
    <dbReference type="NCBI Taxonomy" id="189913"/>
    <lineage>
        <taxon>Eukaryota</taxon>
        <taxon>Metazoa</taxon>
        <taxon>Ecdysozoa</taxon>
        <taxon>Arthropoda</taxon>
        <taxon>Hexapoda</taxon>
        <taxon>Insecta</taxon>
        <taxon>Pterygota</taxon>
        <taxon>Neoptera</taxon>
        <taxon>Endopterygota</taxon>
        <taxon>Lepidoptera</taxon>
        <taxon>Glossata</taxon>
        <taxon>Ditrysia</taxon>
        <taxon>Papilionoidea</taxon>
        <taxon>Pieridae</taxon>
        <taxon>Dismorphiinae</taxon>
        <taxon>Leptidea</taxon>
    </lineage>
</organism>
<dbReference type="Proteomes" id="UP000324832">
    <property type="component" value="Unassembled WGS sequence"/>
</dbReference>
<accession>A0A5E4PQH3</accession>
<keyword evidence="3" id="KW-1185">Reference proteome</keyword>
<proteinExistence type="predicted"/>
<reference evidence="2 3" key="1">
    <citation type="submission" date="2017-07" db="EMBL/GenBank/DDBJ databases">
        <authorList>
            <person name="Talla V."/>
            <person name="Backstrom N."/>
        </authorList>
    </citation>
    <scope>NUCLEOTIDE SEQUENCE [LARGE SCALE GENOMIC DNA]</scope>
</reference>
<feature type="transmembrane region" description="Helical" evidence="1">
    <location>
        <begin position="181"/>
        <end position="202"/>
    </location>
</feature>
<dbReference type="InterPro" id="IPR032751">
    <property type="entry name" value="Fuseless"/>
</dbReference>
<feature type="transmembrane region" description="Helical" evidence="1">
    <location>
        <begin position="223"/>
        <end position="241"/>
    </location>
</feature>
<dbReference type="EMBL" id="FZQP02000238">
    <property type="protein sequence ID" value="VVC88141.1"/>
    <property type="molecule type" value="Genomic_DNA"/>
</dbReference>
<dbReference type="AlphaFoldDB" id="A0A5E4PQH3"/>
<evidence type="ECO:0008006" key="4">
    <source>
        <dbReference type="Google" id="ProtNLM"/>
    </source>
</evidence>
<dbReference type="PANTHER" id="PTHR35270">
    <property type="entry name" value="FUSELESS, ISOFORM A"/>
    <property type="match status" value="1"/>
</dbReference>
<protein>
    <recommendedName>
        <fullName evidence="4">Fuseless</fullName>
    </recommendedName>
</protein>
<dbReference type="GO" id="GO:0070073">
    <property type="term" value="P:clustering of voltage-gated calcium channels"/>
    <property type="evidence" value="ECO:0007669"/>
    <property type="project" value="TreeGrafter"/>
</dbReference>
<dbReference type="Pfam" id="PF15993">
    <property type="entry name" value="Fuseless"/>
    <property type="match status" value="1"/>
</dbReference>
<feature type="transmembrane region" description="Helical" evidence="1">
    <location>
        <begin position="128"/>
        <end position="148"/>
    </location>
</feature>
<feature type="transmembrane region" description="Helical" evidence="1">
    <location>
        <begin position="20"/>
        <end position="41"/>
    </location>
</feature>
<keyword evidence="1" id="KW-0812">Transmembrane</keyword>
<sequence>MRDSILIINNGLFGEKFSVFLGYIDIIFTTLIAGPLTIIYWQATWELLDLYIYPEKELESAIVTTAIGLVFGLILSTLQHYFSERLTPEEGKVKYIVVTRLYTYLASIVNVSACRGVWNILEIAQRDWFSISVTTVLSAIALMILKGFRNVEAAPYSVALDDAEGYFDAPTFYRTSSRETALYILDCVFSVTVVGSLVVFVWRGSWALLDIFLFPADTTKSCWISLIAGYCLVVITFSLQVPMRWAVSRLQGASRLLVADFYHLVSFLATVNVWRGVWGLLDIYLFPAQ</sequence>
<evidence type="ECO:0000313" key="3">
    <source>
        <dbReference type="Proteomes" id="UP000324832"/>
    </source>
</evidence>
<feature type="transmembrane region" description="Helical" evidence="1">
    <location>
        <begin position="102"/>
        <end position="121"/>
    </location>
</feature>
<dbReference type="GO" id="GO:0007274">
    <property type="term" value="P:neuromuscular synaptic transmission"/>
    <property type="evidence" value="ECO:0007669"/>
    <property type="project" value="TreeGrafter"/>
</dbReference>
<keyword evidence="1" id="KW-0472">Membrane</keyword>
<feature type="transmembrane region" description="Helical" evidence="1">
    <location>
        <begin position="261"/>
        <end position="286"/>
    </location>
</feature>
<name>A0A5E4PQH3_9NEOP</name>